<accession>X0ZFW9</accession>
<feature type="non-terminal residue" evidence="1">
    <location>
        <position position="1"/>
    </location>
</feature>
<protein>
    <submittedName>
        <fullName evidence="1">Uncharacterized protein</fullName>
    </submittedName>
</protein>
<feature type="non-terminal residue" evidence="1">
    <location>
        <position position="34"/>
    </location>
</feature>
<organism evidence="1">
    <name type="scientific">marine sediment metagenome</name>
    <dbReference type="NCBI Taxonomy" id="412755"/>
    <lineage>
        <taxon>unclassified sequences</taxon>
        <taxon>metagenomes</taxon>
        <taxon>ecological metagenomes</taxon>
    </lineage>
</organism>
<name>X0ZFW9_9ZZZZ</name>
<dbReference type="AlphaFoldDB" id="X0ZFW9"/>
<evidence type="ECO:0000313" key="1">
    <source>
        <dbReference type="EMBL" id="GAG47236.1"/>
    </source>
</evidence>
<proteinExistence type="predicted"/>
<comment type="caution">
    <text evidence="1">The sequence shown here is derived from an EMBL/GenBank/DDBJ whole genome shotgun (WGS) entry which is preliminary data.</text>
</comment>
<sequence length="34" mass="3845">TVDQATTIKDLRDILNLDNDIKALDKHGHKLKDS</sequence>
<reference evidence="1" key="1">
    <citation type="journal article" date="2014" name="Front. Microbiol.">
        <title>High frequency of phylogenetically diverse reductive dehalogenase-homologous genes in deep subseafloor sedimentary metagenomes.</title>
        <authorList>
            <person name="Kawai M."/>
            <person name="Futagami T."/>
            <person name="Toyoda A."/>
            <person name="Takaki Y."/>
            <person name="Nishi S."/>
            <person name="Hori S."/>
            <person name="Arai W."/>
            <person name="Tsubouchi T."/>
            <person name="Morono Y."/>
            <person name="Uchiyama I."/>
            <person name="Ito T."/>
            <person name="Fujiyama A."/>
            <person name="Inagaki F."/>
            <person name="Takami H."/>
        </authorList>
    </citation>
    <scope>NUCLEOTIDE SEQUENCE</scope>
    <source>
        <strain evidence="1">Expedition CK06-06</strain>
    </source>
</reference>
<gene>
    <name evidence="1" type="ORF">S01H1_86278</name>
</gene>
<dbReference type="EMBL" id="BARS01059677">
    <property type="protein sequence ID" value="GAG47236.1"/>
    <property type="molecule type" value="Genomic_DNA"/>
</dbReference>